<organism evidence="2 3">
    <name type="scientific">Tetragonisca angustula</name>
    <dbReference type="NCBI Taxonomy" id="166442"/>
    <lineage>
        <taxon>Eukaryota</taxon>
        <taxon>Metazoa</taxon>
        <taxon>Ecdysozoa</taxon>
        <taxon>Arthropoda</taxon>
        <taxon>Hexapoda</taxon>
        <taxon>Insecta</taxon>
        <taxon>Pterygota</taxon>
        <taxon>Neoptera</taxon>
        <taxon>Endopterygota</taxon>
        <taxon>Hymenoptera</taxon>
        <taxon>Apocrita</taxon>
        <taxon>Aculeata</taxon>
        <taxon>Apoidea</taxon>
        <taxon>Anthophila</taxon>
        <taxon>Apidae</taxon>
        <taxon>Tetragonisca</taxon>
    </lineage>
</organism>
<accession>A0AAW0Z8P6</accession>
<dbReference type="EMBL" id="JAWNGG020000455">
    <property type="protein sequence ID" value="KAK9293457.1"/>
    <property type="molecule type" value="Genomic_DNA"/>
</dbReference>
<feature type="region of interest" description="Disordered" evidence="1">
    <location>
        <begin position="1"/>
        <end position="21"/>
    </location>
</feature>
<keyword evidence="3" id="KW-1185">Reference proteome</keyword>
<evidence type="ECO:0000313" key="3">
    <source>
        <dbReference type="Proteomes" id="UP001432146"/>
    </source>
</evidence>
<protein>
    <submittedName>
        <fullName evidence="2">Uncharacterized protein</fullName>
    </submittedName>
</protein>
<dbReference type="AlphaFoldDB" id="A0AAW0Z8P6"/>
<feature type="compositionally biased region" description="Basic and acidic residues" evidence="1">
    <location>
        <begin position="7"/>
        <end position="21"/>
    </location>
</feature>
<evidence type="ECO:0000256" key="1">
    <source>
        <dbReference type="SAM" id="MobiDB-lite"/>
    </source>
</evidence>
<proteinExistence type="predicted"/>
<gene>
    <name evidence="2" type="ORF">QLX08_011611</name>
</gene>
<dbReference type="Proteomes" id="UP001432146">
    <property type="component" value="Unassembled WGS sequence"/>
</dbReference>
<comment type="caution">
    <text evidence="2">The sequence shown here is derived from an EMBL/GenBank/DDBJ whole genome shotgun (WGS) entry which is preliminary data.</text>
</comment>
<name>A0AAW0Z8P6_9HYME</name>
<evidence type="ECO:0000313" key="2">
    <source>
        <dbReference type="EMBL" id="KAK9293457.1"/>
    </source>
</evidence>
<sequence>MKQKKERNREKNKPYEDGEVLRNNHRAEELLLLSEEGYRMMRGANLTVAGPGRAEDMVRSQSRVFSSGCRKDRGGLDFCGVESGECTAPDVVTVVLPEESPCGFGEA</sequence>
<reference evidence="2 3" key="1">
    <citation type="submission" date="2024-05" db="EMBL/GenBank/DDBJ databases">
        <title>The nuclear and mitochondrial genome assemblies of Tetragonisca angustula (Apidae: Meliponini), a tiny yet remarkable pollinator in the Neotropics.</title>
        <authorList>
            <person name="Ferrari R."/>
            <person name="Ricardo P.C."/>
            <person name="Dias F.C."/>
            <person name="Araujo N.S."/>
            <person name="Soares D.O."/>
            <person name="Zhou Q.-S."/>
            <person name="Zhu C.-D."/>
            <person name="Coutinho L."/>
            <person name="Airas M.C."/>
            <person name="Batista T.M."/>
        </authorList>
    </citation>
    <scope>NUCLEOTIDE SEQUENCE [LARGE SCALE GENOMIC DNA]</scope>
    <source>
        <strain evidence="2">ASF017062</strain>
        <tissue evidence="2">Abdomen</tissue>
    </source>
</reference>